<accession>A0ABT1YZU1</accession>
<sequence>MSDPRPVCLITGASAGIGAACAELAAKRGYDLVLTYRSDGTGAEATRAMAEAAGARVVLVQADVAEPDDIDRIYATLDAEFGRIDALVNNAGAIDSIARLTDMDHARLTRIFAVNVIGAMLVAKGAVQRMEARGGGAIVNVSSVAARLGSGGQFVDYAATKGAIDTFTKGLSDEVAPSGIRVNAVRPGIIVTDIHGKAGAPERVDKLGPMTPMRRAGTAAEVATSVLYLLSDEASYVTGAFLDVSGGR</sequence>
<dbReference type="SUPFAM" id="SSF51735">
    <property type="entry name" value="NAD(P)-binding Rossmann-fold domains"/>
    <property type="match status" value="1"/>
</dbReference>
<dbReference type="PROSITE" id="PS51257">
    <property type="entry name" value="PROKAR_LIPOPROTEIN"/>
    <property type="match status" value="1"/>
</dbReference>
<comment type="caution">
    <text evidence="4">The sequence shown here is derived from an EMBL/GenBank/DDBJ whole genome shotgun (WGS) entry which is preliminary data.</text>
</comment>
<dbReference type="InterPro" id="IPR036291">
    <property type="entry name" value="NAD(P)-bd_dom_sf"/>
</dbReference>
<protein>
    <submittedName>
        <fullName evidence="4">SDR family oxidoreductase</fullName>
    </submittedName>
</protein>
<dbReference type="Pfam" id="PF13561">
    <property type="entry name" value="adh_short_C2"/>
    <property type="match status" value="1"/>
</dbReference>
<keyword evidence="5" id="KW-1185">Reference proteome</keyword>
<dbReference type="SMART" id="SM00822">
    <property type="entry name" value="PKS_KR"/>
    <property type="match status" value="1"/>
</dbReference>
<dbReference type="InterPro" id="IPR020904">
    <property type="entry name" value="Sc_DH/Rdtase_CS"/>
</dbReference>
<evidence type="ECO:0000313" key="4">
    <source>
        <dbReference type="EMBL" id="MCR8826413.1"/>
    </source>
</evidence>
<dbReference type="PANTHER" id="PTHR43639:SF1">
    <property type="entry name" value="SHORT-CHAIN DEHYDROGENASE_REDUCTASE FAMILY PROTEIN"/>
    <property type="match status" value="1"/>
</dbReference>
<dbReference type="Gene3D" id="3.40.50.720">
    <property type="entry name" value="NAD(P)-binding Rossmann-like Domain"/>
    <property type="match status" value="1"/>
</dbReference>
<dbReference type="InterPro" id="IPR057326">
    <property type="entry name" value="KR_dom"/>
</dbReference>
<dbReference type="PANTHER" id="PTHR43639">
    <property type="entry name" value="OXIDOREDUCTASE, SHORT-CHAIN DEHYDROGENASE/REDUCTASE FAMILY (AFU_ORTHOLOGUE AFUA_5G02870)"/>
    <property type="match status" value="1"/>
</dbReference>
<dbReference type="Proteomes" id="UP001165396">
    <property type="component" value="Unassembled WGS sequence"/>
</dbReference>
<dbReference type="InterPro" id="IPR002347">
    <property type="entry name" value="SDR_fam"/>
</dbReference>
<name>A0ABT1YZU1_9RHOB</name>
<evidence type="ECO:0000256" key="1">
    <source>
        <dbReference type="ARBA" id="ARBA00006484"/>
    </source>
</evidence>
<comment type="similarity">
    <text evidence="1">Belongs to the short-chain dehydrogenases/reductases (SDR) family.</text>
</comment>
<proteinExistence type="inferred from homology"/>
<dbReference type="EMBL" id="JANKJG010000004">
    <property type="protein sequence ID" value="MCR8826413.1"/>
    <property type="molecule type" value="Genomic_DNA"/>
</dbReference>
<feature type="domain" description="Ketoreductase" evidence="3">
    <location>
        <begin position="6"/>
        <end position="197"/>
    </location>
</feature>
<dbReference type="PRINTS" id="PR00081">
    <property type="entry name" value="GDHRDH"/>
</dbReference>
<dbReference type="PRINTS" id="PR00080">
    <property type="entry name" value="SDRFAMILY"/>
</dbReference>
<dbReference type="RefSeq" id="WP_258294107.1">
    <property type="nucleotide sequence ID" value="NZ_JANKJG010000004.1"/>
</dbReference>
<evidence type="ECO:0000313" key="5">
    <source>
        <dbReference type="Proteomes" id="UP001165396"/>
    </source>
</evidence>
<gene>
    <name evidence="4" type="ORF">NTA49_07680</name>
</gene>
<reference evidence="4" key="1">
    <citation type="submission" date="2022-07" db="EMBL/GenBank/DDBJ databases">
        <title>Pseudosulfitobacter sp. strain AP-MA-4, whole genome sequence.</title>
        <authorList>
            <person name="Jiang Y."/>
        </authorList>
    </citation>
    <scope>NUCLEOTIDE SEQUENCE</scope>
    <source>
        <strain evidence="4">AP-MA-4</strain>
    </source>
</reference>
<evidence type="ECO:0000259" key="3">
    <source>
        <dbReference type="SMART" id="SM00822"/>
    </source>
</evidence>
<dbReference type="PROSITE" id="PS00061">
    <property type="entry name" value="ADH_SHORT"/>
    <property type="match status" value="1"/>
</dbReference>
<evidence type="ECO:0000256" key="2">
    <source>
        <dbReference type="ARBA" id="ARBA00023002"/>
    </source>
</evidence>
<dbReference type="CDD" id="cd05233">
    <property type="entry name" value="SDR_c"/>
    <property type="match status" value="1"/>
</dbReference>
<keyword evidence="2" id="KW-0560">Oxidoreductase</keyword>
<organism evidence="4 5">
    <name type="scientific">Pseudosulfitobacter koreensis</name>
    <dbReference type="NCBI Taxonomy" id="2968472"/>
    <lineage>
        <taxon>Bacteria</taxon>
        <taxon>Pseudomonadati</taxon>
        <taxon>Pseudomonadota</taxon>
        <taxon>Alphaproteobacteria</taxon>
        <taxon>Rhodobacterales</taxon>
        <taxon>Roseobacteraceae</taxon>
        <taxon>Pseudosulfitobacter</taxon>
    </lineage>
</organism>